<dbReference type="PANTHER" id="PTHR13754:SF13">
    <property type="entry name" value="METALLO-BETA-LACTAMASE SUPERFAMILY PROTEIN (AFU_ORTHOLOGUE AFUA_3G07630)"/>
    <property type="match status" value="1"/>
</dbReference>
<accession>A0A382W061</accession>
<organism evidence="2">
    <name type="scientific">marine metagenome</name>
    <dbReference type="NCBI Taxonomy" id="408172"/>
    <lineage>
        <taxon>unclassified sequences</taxon>
        <taxon>metagenomes</taxon>
        <taxon>ecological metagenomes</taxon>
    </lineage>
</organism>
<dbReference type="Pfam" id="PF00753">
    <property type="entry name" value="Lactamase_B"/>
    <property type="match status" value="1"/>
</dbReference>
<dbReference type="AlphaFoldDB" id="A0A382W061"/>
<gene>
    <name evidence="2" type="ORF">METZ01_LOCUS405100</name>
</gene>
<protein>
    <recommendedName>
        <fullName evidence="1">Metallo-beta-lactamase domain-containing protein</fullName>
    </recommendedName>
</protein>
<proteinExistence type="predicted"/>
<evidence type="ECO:0000313" key="2">
    <source>
        <dbReference type="EMBL" id="SVD52246.1"/>
    </source>
</evidence>
<dbReference type="PANTHER" id="PTHR13754">
    <property type="entry name" value="METALLO-BETA-LACTAMASE SUPERFAMILY PROTEIN"/>
    <property type="match status" value="1"/>
</dbReference>
<evidence type="ECO:0000259" key="1">
    <source>
        <dbReference type="Pfam" id="PF00753"/>
    </source>
</evidence>
<dbReference type="EMBL" id="UINC01156047">
    <property type="protein sequence ID" value="SVD52246.1"/>
    <property type="molecule type" value="Genomic_DNA"/>
</dbReference>
<sequence length="121" mass="13496">MTYFFRLRSLVIVLLSIINISIAQTSNAKVTILSTMVADYDYLGEWGFAALIESDGNQILFDTGFRPNTVLENADSLGIDLSKVEHVFLSHNHSDHTGGLQTLRKKLMKKNPKALKYAHVG</sequence>
<name>A0A382W061_9ZZZZ</name>
<dbReference type="Gene3D" id="3.60.15.10">
    <property type="entry name" value="Ribonuclease Z/Hydroxyacylglutathione hydrolase-like"/>
    <property type="match status" value="1"/>
</dbReference>
<dbReference type="InterPro" id="IPR052926">
    <property type="entry name" value="Metallo-beta-lactamase_dom"/>
</dbReference>
<dbReference type="InterPro" id="IPR001279">
    <property type="entry name" value="Metallo-B-lactamas"/>
</dbReference>
<feature type="domain" description="Metallo-beta-lactamase" evidence="1">
    <location>
        <begin position="49"/>
        <end position="108"/>
    </location>
</feature>
<dbReference type="SUPFAM" id="SSF56281">
    <property type="entry name" value="Metallo-hydrolase/oxidoreductase"/>
    <property type="match status" value="1"/>
</dbReference>
<feature type="non-terminal residue" evidence="2">
    <location>
        <position position="1"/>
    </location>
</feature>
<feature type="non-terminal residue" evidence="2">
    <location>
        <position position="121"/>
    </location>
</feature>
<dbReference type="InterPro" id="IPR036866">
    <property type="entry name" value="RibonucZ/Hydroxyglut_hydro"/>
</dbReference>
<reference evidence="2" key="1">
    <citation type="submission" date="2018-05" db="EMBL/GenBank/DDBJ databases">
        <authorList>
            <person name="Lanie J.A."/>
            <person name="Ng W.-L."/>
            <person name="Kazmierczak K.M."/>
            <person name="Andrzejewski T.M."/>
            <person name="Davidsen T.M."/>
            <person name="Wayne K.J."/>
            <person name="Tettelin H."/>
            <person name="Glass J.I."/>
            <person name="Rusch D."/>
            <person name="Podicherti R."/>
            <person name="Tsui H.-C.T."/>
            <person name="Winkler M.E."/>
        </authorList>
    </citation>
    <scope>NUCLEOTIDE SEQUENCE</scope>
</reference>
<dbReference type="GO" id="GO:0016740">
    <property type="term" value="F:transferase activity"/>
    <property type="evidence" value="ECO:0007669"/>
    <property type="project" value="TreeGrafter"/>
</dbReference>